<keyword evidence="12" id="KW-1185">Reference proteome</keyword>
<evidence type="ECO:0000259" key="10">
    <source>
        <dbReference type="Pfam" id="PF12704"/>
    </source>
</evidence>
<feature type="domain" description="ABC3 transporter permease C-terminal" evidence="9">
    <location>
        <begin position="285"/>
        <end position="395"/>
    </location>
</feature>
<evidence type="ECO:0000256" key="2">
    <source>
        <dbReference type="ARBA" id="ARBA00022475"/>
    </source>
</evidence>
<gene>
    <name evidence="11" type="ORF">QWI16_08185</name>
</gene>
<dbReference type="InterPro" id="IPR050250">
    <property type="entry name" value="Macrolide_Exporter_MacB"/>
</dbReference>
<feature type="region of interest" description="Disordered" evidence="7">
    <location>
        <begin position="102"/>
        <end position="126"/>
    </location>
</feature>
<organism evidence="11 12">
    <name type="scientific">Gilvimarinus algae</name>
    <dbReference type="NCBI Taxonomy" id="3058037"/>
    <lineage>
        <taxon>Bacteria</taxon>
        <taxon>Pseudomonadati</taxon>
        <taxon>Pseudomonadota</taxon>
        <taxon>Gammaproteobacteria</taxon>
        <taxon>Cellvibrionales</taxon>
        <taxon>Cellvibrionaceae</taxon>
        <taxon>Gilvimarinus</taxon>
    </lineage>
</organism>
<evidence type="ECO:0000313" key="12">
    <source>
        <dbReference type="Proteomes" id="UP001168380"/>
    </source>
</evidence>
<evidence type="ECO:0000256" key="4">
    <source>
        <dbReference type="ARBA" id="ARBA00022989"/>
    </source>
</evidence>
<dbReference type="EMBL" id="JAULRT010000052">
    <property type="protein sequence ID" value="MDO3382152.1"/>
    <property type="molecule type" value="Genomic_DNA"/>
</dbReference>
<keyword evidence="2" id="KW-1003">Cell membrane</keyword>
<evidence type="ECO:0000259" key="9">
    <source>
        <dbReference type="Pfam" id="PF02687"/>
    </source>
</evidence>
<dbReference type="RefSeq" id="WP_302712312.1">
    <property type="nucleotide sequence ID" value="NZ_JAULRT010000052.1"/>
</dbReference>
<evidence type="ECO:0000256" key="7">
    <source>
        <dbReference type="SAM" id="MobiDB-lite"/>
    </source>
</evidence>
<accession>A0ABT8TIK1</accession>
<evidence type="ECO:0000313" key="11">
    <source>
        <dbReference type="EMBL" id="MDO3382152.1"/>
    </source>
</evidence>
<evidence type="ECO:0000256" key="8">
    <source>
        <dbReference type="SAM" id="Phobius"/>
    </source>
</evidence>
<keyword evidence="3 8" id="KW-0812">Transmembrane</keyword>
<keyword evidence="5 8" id="KW-0472">Membrane</keyword>
<feature type="transmembrane region" description="Helical" evidence="8">
    <location>
        <begin position="327"/>
        <end position="356"/>
    </location>
</feature>
<comment type="similarity">
    <text evidence="6">Belongs to the ABC-4 integral membrane protein family.</text>
</comment>
<comment type="caution">
    <text evidence="11">The sequence shown here is derived from an EMBL/GenBank/DDBJ whole genome shotgun (WGS) entry which is preliminary data.</text>
</comment>
<feature type="compositionally biased region" description="Low complexity" evidence="7">
    <location>
        <begin position="102"/>
        <end position="111"/>
    </location>
</feature>
<comment type="subcellular location">
    <subcellularLocation>
        <location evidence="1">Cell membrane</location>
        <topology evidence="1">Multi-pass membrane protein</topology>
    </subcellularLocation>
</comment>
<dbReference type="InterPro" id="IPR025857">
    <property type="entry name" value="MacB_PCD"/>
</dbReference>
<proteinExistence type="inferred from homology"/>
<sequence>MILDTAPILKSLWRSKVGPLLIIAQLALSIAIISNAVFFLQGRVDKIQRETGADSQALAQVWVKERPGELLRQEIIERDLENLRALSGVRNAAAIGQSVPFSHSGGSSGFSRLPEGDPKRVSKPAATMPADHAAVATLGLTLVEGRSFFPEEIDYYPRNQRPGTASAIITESLAEFLFEGQSPVGQTVFLAGAVPLTVVGVVEDFLGYFPATDFAYDNVLISAIELSEKVNYVVQGEDPAGLLPGVRQALQNTDARRIVKDERTMASMIRVHYSDDYAMVILLLLVMVLLVFVNTLGVVGITTFWVNQRRRQVGIRRALGATRLAILRYFLVENVILVTLATFVGACLALMAGHYFTAHHAMAALPWWYAPFAGGVMLIMTQAAAWWPSQRAARVPAREAIAG</sequence>
<evidence type="ECO:0000256" key="1">
    <source>
        <dbReference type="ARBA" id="ARBA00004651"/>
    </source>
</evidence>
<dbReference type="Pfam" id="PF12704">
    <property type="entry name" value="MacB_PCD"/>
    <property type="match status" value="1"/>
</dbReference>
<dbReference type="PANTHER" id="PTHR30572">
    <property type="entry name" value="MEMBRANE COMPONENT OF TRANSPORTER-RELATED"/>
    <property type="match status" value="1"/>
</dbReference>
<evidence type="ECO:0000256" key="6">
    <source>
        <dbReference type="ARBA" id="ARBA00038076"/>
    </source>
</evidence>
<feature type="domain" description="MacB-like periplasmic core" evidence="10">
    <location>
        <begin position="24"/>
        <end position="222"/>
    </location>
</feature>
<keyword evidence="4 8" id="KW-1133">Transmembrane helix</keyword>
<feature type="transmembrane region" description="Helical" evidence="8">
    <location>
        <begin position="368"/>
        <end position="388"/>
    </location>
</feature>
<evidence type="ECO:0000256" key="3">
    <source>
        <dbReference type="ARBA" id="ARBA00022692"/>
    </source>
</evidence>
<feature type="transmembrane region" description="Helical" evidence="8">
    <location>
        <begin position="188"/>
        <end position="209"/>
    </location>
</feature>
<feature type="transmembrane region" description="Helical" evidence="8">
    <location>
        <begin position="20"/>
        <end position="40"/>
    </location>
</feature>
<dbReference type="Pfam" id="PF02687">
    <property type="entry name" value="FtsX"/>
    <property type="match status" value="1"/>
</dbReference>
<dbReference type="PANTHER" id="PTHR30572:SF4">
    <property type="entry name" value="ABC TRANSPORTER PERMEASE YTRF"/>
    <property type="match status" value="1"/>
</dbReference>
<evidence type="ECO:0000256" key="5">
    <source>
        <dbReference type="ARBA" id="ARBA00023136"/>
    </source>
</evidence>
<protein>
    <submittedName>
        <fullName evidence="11">ABC transporter permease</fullName>
    </submittedName>
</protein>
<name>A0ABT8TIK1_9GAMM</name>
<reference evidence="11" key="1">
    <citation type="submission" date="2023-07" db="EMBL/GenBank/DDBJ databases">
        <title>Gilvimarinus algae sp. nov., isolated from the surface of Kelp.</title>
        <authorList>
            <person name="Sun Y.Y."/>
            <person name="Gong Y."/>
            <person name="Du Z.J."/>
        </authorList>
    </citation>
    <scope>NUCLEOTIDE SEQUENCE</scope>
    <source>
        <strain evidence="11">SDUM040014</strain>
    </source>
</reference>
<feature type="transmembrane region" description="Helical" evidence="8">
    <location>
        <begin position="277"/>
        <end position="306"/>
    </location>
</feature>
<dbReference type="InterPro" id="IPR003838">
    <property type="entry name" value="ABC3_permease_C"/>
</dbReference>
<dbReference type="Proteomes" id="UP001168380">
    <property type="component" value="Unassembled WGS sequence"/>
</dbReference>